<evidence type="ECO:0000313" key="8">
    <source>
        <dbReference type="Proteomes" id="UP000813463"/>
    </source>
</evidence>
<evidence type="ECO:0000256" key="2">
    <source>
        <dbReference type="ARBA" id="ARBA00023015"/>
    </source>
</evidence>
<proteinExistence type="predicted"/>
<feature type="compositionally biased region" description="Low complexity" evidence="6">
    <location>
        <begin position="108"/>
        <end position="119"/>
    </location>
</feature>
<dbReference type="Gene3D" id="2.20.25.80">
    <property type="entry name" value="WRKY domain"/>
    <property type="match status" value="1"/>
</dbReference>
<dbReference type="AlphaFoldDB" id="A0A9R0HSP6"/>
<evidence type="ECO:0000256" key="4">
    <source>
        <dbReference type="ARBA" id="ARBA00023163"/>
    </source>
</evidence>
<evidence type="ECO:0000313" key="9">
    <source>
        <dbReference type="RefSeq" id="XP_021836293.2"/>
    </source>
</evidence>
<feature type="region of interest" description="Disordered" evidence="6">
    <location>
        <begin position="1"/>
        <end position="56"/>
    </location>
</feature>
<dbReference type="Pfam" id="PF03106">
    <property type="entry name" value="WRKY"/>
    <property type="match status" value="1"/>
</dbReference>
<dbReference type="KEGG" id="soe:110776018"/>
<feature type="domain" description="WRKY" evidence="7">
    <location>
        <begin position="36"/>
        <end position="95"/>
    </location>
</feature>
<evidence type="ECO:0000256" key="5">
    <source>
        <dbReference type="ARBA" id="ARBA00023242"/>
    </source>
</evidence>
<dbReference type="RefSeq" id="XP_021836293.2">
    <property type="nucleotide sequence ID" value="XM_021980601.2"/>
</dbReference>
<accession>A0A9R0HSP6</accession>
<feature type="region of interest" description="Disordered" evidence="6">
    <location>
        <begin position="91"/>
        <end position="163"/>
    </location>
</feature>
<dbReference type="SUPFAM" id="SSF118290">
    <property type="entry name" value="WRKY DNA-binding domain"/>
    <property type="match status" value="1"/>
</dbReference>
<feature type="compositionally biased region" description="Polar residues" evidence="6">
    <location>
        <begin position="132"/>
        <end position="160"/>
    </location>
</feature>
<sequence length="226" mass="25766">MSQIKERKMGDGEKTVMKIKIEGKKGNQQQKKPPCDSWSWRKYGQKPIKGSPYPRGYYRCSTAKGCSAKKQVERCKEDASILIITYTSAHNHPSLDSQTHKSPKKKVQAQVQSKAQVSEAHSRPKKERTGINKGNTENTPCDQGHQGNYTQSPSYSSQKMAKQEEEEVPYVVSLDSFTPYDPQNNLLATFPHLKNITAKITQENNDFFDELDEFDFTTNNYVVHEQ</sequence>
<dbReference type="PANTHER" id="PTHR32096">
    <property type="entry name" value="WRKY TRANSCRIPTION FACTOR 30-RELATED-RELATED"/>
    <property type="match status" value="1"/>
</dbReference>
<dbReference type="Proteomes" id="UP000813463">
    <property type="component" value="Chromosome 5"/>
</dbReference>
<dbReference type="InterPro" id="IPR044810">
    <property type="entry name" value="WRKY_plant"/>
</dbReference>
<reference evidence="9" key="2">
    <citation type="submission" date="2025-08" db="UniProtKB">
        <authorList>
            <consortium name="RefSeq"/>
        </authorList>
    </citation>
    <scope>IDENTIFICATION</scope>
    <source>
        <tissue evidence="9">Leaf</tissue>
    </source>
</reference>
<gene>
    <name evidence="9" type="primary">LOC110776018</name>
</gene>
<evidence type="ECO:0000259" key="7">
    <source>
        <dbReference type="PROSITE" id="PS50811"/>
    </source>
</evidence>
<dbReference type="InterPro" id="IPR036576">
    <property type="entry name" value="WRKY_dom_sf"/>
</dbReference>
<feature type="compositionally biased region" description="Basic and acidic residues" evidence="6">
    <location>
        <begin position="1"/>
        <end position="25"/>
    </location>
</feature>
<dbReference type="PANTHER" id="PTHR32096:SF18">
    <property type="entry name" value="DISEASE RESISTANCE PROTEIN RRS1B-RELATED"/>
    <property type="match status" value="1"/>
</dbReference>
<keyword evidence="4" id="KW-0804">Transcription</keyword>
<dbReference type="InterPro" id="IPR003657">
    <property type="entry name" value="WRKY_dom"/>
</dbReference>
<dbReference type="GO" id="GO:0003700">
    <property type="term" value="F:DNA-binding transcription factor activity"/>
    <property type="evidence" value="ECO:0007669"/>
    <property type="project" value="InterPro"/>
</dbReference>
<organism evidence="8 9">
    <name type="scientific">Spinacia oleracea</name>
    <name type="common">Spinach</name>
    <dbReference type="NCBI Taxonomy" id="3562"/>
    <lineage>
        <taxon>Eukaryota</taxon>
        <taxon>Viridiplantae</taxon>
        <taxon>Streptophyta</taxon>
        <taxon>Embryophyta</taxon>
        <taxon>Tracheophyta</taxon>
        <taxon>Spermatophyta</taxon>
        <taxon>Magnoliopsida</taxon>
        <taxon>eudicotyledons</taxon>
        <taxon>Gunneridae</taxon>
        <taxon>Pentapetalae</taxon>
        <taxon>Caryophyllales</taxon>
        <taxon>Chenopodiaceae</taxon>
        <taxon>Chenopodioideae</taxon>
        <taxon>Anserineae</taxon>
        <taxon>Spinacia</taxon>
    </lineage>
</organism>
<dbReference type="GO" id="GO:0005634">
    <property type="term" value="C:nucleus"/>
    <property type="evidence" value="ECO:0007669"/>
    <property type="project" value="UniProtKB-SubCell"/>
</dbReference>
<keyword evidence="5" id="KW-0539">Nucleus</keyword>
<protein>
    <submittedName>
        <fullName evidence="9">Probable WRKY transcription factor 65</fullName>
    </submittedName>
</protein>
<comment type="subcellular location">
    <subcellularLocation>
        <location evidence="1">Nucleus</location>
    </subcellularLocation>
</comment>
<evidence type="ECO:0000256" key="1">
    <source>
        <dbReference type="ARBA" id="ARBA00004123"/>
    </source>
</evidence>
<evidence type="ECO:0000256" key="3">
    <source>
        <dbReference type="ARBA" id="ARBA00023125"/>
    </source>
</evidence>
<keyword evidence="2" id="KW-0805">Transcription regulation</keyword>
<reference evidence="8" key="1">
    <citation type="journal article" date="2021" name="Nat. Commun.">
        <title>Genomic analyses provide insights into spinach domestication and the genetic basis of agronomic traits.</title>
        <authorList>
            <person name="Cai X."/>
            <person name="Sun X."/>
            <person name="Xu C."/>
            <person name="Sun H."/>
            <person name="Wang X."/>
            <person name="Ge C."/>
            <person name="Zhang Z."/>
            <person name="Wang Q."/>
            <person name="Fei Z."/>
            <person name="Jiao C."/>
            <person name="Wang Q."/>
        </authorList>
    </citation>
    <scope>NUCLEOTIDE SEQUENCE [LARGE SCALE GENOMIC DNA]</scope>
    <source>
        <strain evidence="8">cv. Varoflay</strain>
    </source>
</reference>
<dbReference type="GeneID" id="110776018"/>
<evidence type="ECO:0000256" key="6">
    <source>
        <dbReference type="SAM" id="MobiDB-lite"/>
    </source>
</evidence>
<keyword evidence="3" id="KW-0238">DNA-binding</keyword>
<dbReference type="GO" id="GO:0000976">
    <property type="term" value="F:transcription cis-regulatory region binding"/>
    <property type="evidence" value="ECO:0007669"/>
    <property type="project" value="TreeGrafter"/>
</dbReference>
<keyword evidence="8" id="KW-1185">Reference proteome</keyword>
<dbReference type="SMART" id="SM00774">
    <property type="entry name" value="WRKY"/>
    <property type="match status" value="1"/>
</dbReference>
<name>A0A9R0HSP6_SPIOL</name>
<dbReference type="PROSITE" id="PS50811">
    <property type="entry name" value="WRKY"/>
    <property type="match status" value="1"/>
</dbReference>